<accession>A0A6J6XB91</accession>
<sequence length="40" mass="4169">MITDGVGAGPEGERALGVELGLGPNPLEAMPWRLLPLIVE</sequence>
<dbReference type="EMBL" id="CAFAAD010000078">
    <property type="protein sequence ID" value="CAB4794700.1"/>
    <property type="molecule type" value="Genomic_DNA"/>
</dbReference>
<dbReference type="AlphaFoldDB" id="A0A6J6XB91"/>
<protein>
    <submittedName>
        <fullName evidence="1">Unannotated protein</fullName>
    </submittedName>
</protein>
<gene>
    <name evidence="1" type="ORF">UFOPK2969_01092</name>
</gene>
<evidence type="ECO:0000313" key="1">
    <source>
        <dbReference type="EMBL" id="CAB4794700.1"/>
    </source>
</evidence>
<proteinExistence type="predicted"/>
<organism evidence="1">
    <name type="scientific">freshwater metagenome</name>
    <dbReference type="NCBI Taxonomy" id="449393"/>
    <lineage>
        <taxon>unclassified sequences</taxon>
        <taxon>metagenomes</taxon>
        <taxon>ecological metagenomes</taxon>
    </lineage>
</organism>
<name>A0A6J6XB91_9ZZZZ</name>
<reference evidence="1" key="1">
    <citation type="submission" date="2020-05" db="EMBL/GenBank/DDBJ databases">
        <authorList>
            <person name="Chiriac C."/>
            <person name="Salcher M."/>
            <person name="Ghai R."/>
            <person name="Kavagutti S V."/>
        </authorList>
    </citation>
    <scope>NUCLEOTIDE SEQUENCE</scope>
</reference>